<accession>A0AAD2CGT8</accession>
<dbReference type="InterPro" id="IPR011992">
    <property type="entry name" value="EF-hand-dom_pair"/>
</dbReference>
<dbReference type="Proteomes" id="UP001295423">
    <property type="component" value="Unassembled WGS sequence"/>
</dbReference>
<evidence type="ECO:0000313" key="4">
    <source>
        <dbReference type="Proteomes" id="UP001295423"/>
    </source>
</evidence>
<comment type="caution">
    <text evidence="3">The sequence shown here is derived from an EMBL/GenBank/DDBJ whole genome shotgun (WGS) entry which is preliminary data.</text>
</comment>
<evidence type="ECO:0000256" key="2">
    <source>
        <dbReference type="SAM" id="MobiDB-lite"/>
    </source>
</evidence>
<feature type="region of interest" description="Disordered" evidence="2">
    <location>
        <begin position="1"/>
        <end position="62"/>
    </location>
</feature>
<feature type="compositionally biased region" description="Acidic residues" evidence="2">
    <location>
        <begin position="12"/>
        <end position="22"/>
    </location>
</feature>
<dbReference type="SUPFAM" id="SSF47473">
    <property type="entry name" value="EF-hand"/>
    <property type="match status" value="1"/>
</dbReference>
<evidence type="ECO:0000256" key="1">
    <source>
        <dbReference type="ARBA" id="ARBA00022837"/>
    </source>
</evidence>
<protein>
    <submittedName>
        <fullName evidence="3">Uncharacterized protein</fullName>
    </submittedName>
</protein>
<proteinExistence type="predicted"/>
<feature type="compositionally biased region" description="Acidic residues" evidence="2">
    <location>
        <begin position="51"/>
        <end position="61"/>
    </location>
</feature>
<keyword evidence="1" id="KW-0106">Calcium</keyword>
<organism evidence="3 4">
    <name type="scientific">Cylindrotheca closterium</name>
    <dbReference type="NCBI Taxonomy" id="2856"/>
    <lineage>
        <taxon>Eukaryota</taxon>
        <taxon>Sar</taxon>
        <taxon>Stramenopiles</taxon>
        <taxon>Ochrophyta</taxon>
        <taxon>Bacillariophyta</taxon>
        <taxon>Bacillariophyceae</taxon>
        <taxon>Bacillariophycidae</taxon>
        <taxon>Bacillariales</taxon>
        <taxon>Bacillariaceae</taxon>
        <taxon>Cylindrotheca</taxon>
    </lineage>
</organism>
<reference evidence="3" key="1">
    <citation type="submission" date="2023-08" db="EMBL/GenBank/DDBJ databases">
        <authorList>
            <person name="Audoor S."/>
            <person name="Bilcke G."/>
        </authorList>
    </citation>
    <scope>NUCLEOTIDE SEQUENCE</scope>
</reference>
<feature type="compositionally biased region" description="Basic and acidic residues" evidence="2">
    <location>
        <begin position="23"/>
        <end position="46"/>
    </location>
</feature>
<gene>
    <name evidence="3" type="ORF">CYCCA115_LOCUS2808</name>
</gene>
<sequence length="176" mass="20018">MFCCPPNKVSAQEEEEEEEETKEEAPPNKMAAHDDDEKEETEKEEITAIFNDDDNDDDDAPEPMTAELFRDRVRSLHEQFDANEDGHLNFSELAALQMATEGNTMTEDMYVMACKALDCNPHKGISIDALRLTYASEGADINKDYYKVFPDRKPKKKPKDKDHVYEVDGGAFDISD</sequence>
<dbReference type="Gene3D" id="1.10.238.10">
    <property type="entry name" value="EF-hand"/>
    <property type="match status" value="1"/>
</dbReference>
<keyword evidence="4" id="KW-1185">Reference proteome</keyword>
<name>A0AAD2CGT8_9STRA</name>
<dbReference type="EMBL" id="CAKOGP040000224">
    <property type="protein sequence ID" value="CAJ1932382.1"/>
    <property type="molecule type" value="Genomic_DNA"/>
</dbReference>
<dbReference type="PROSITE" id="PS00018">
    <property type="entry name" value="EF_HAND_1"/>
    <property type="match status" value="1"/>
</dbReference>
<dbReference type="InterPro" id="IPR018247">
    <property type="entry name" value="EF_Hand_1_Ca_BS"/>
</dbReference>
<evidence type="ECO:0000313" key="3">
    <source>
        <dbReference type="EMBL" id="CAJ1932382.1"/>
    </source>
</evidence>
<dbReference type="AlphaFoldDB" id="A0AAD2CGT8"/>